<keyword evidence="2" id="KW-1185">Reference proteome</keyword>
<gene>
    <name evidence="1" type="ORF">AAFH96_30960</name>
</gene>
<dbReference type="PANTHER" id="PTHR35040">
    <property type="match status" value="1"/>
</dbReference>
<dbReference type="Pfam" id="PF12138">
    <property type="entry name" value="Spherulin4"/>
    <property type="match status" value="1"/>
</dbReference>
<protein>
    <submittedName>
        <fullName evidence="1">Spherulation-specific family 4 protein</fullName>
    </submittedName>
</protein>
<comment type="caution">
    <text evidence="1">The sequence shown here is derived from an EMBL/GenBank/DDBJ whole genome shotgun (WGS) entry which is preliminary data.</text>
</comment>
<dbReference type="InterPro" id="IPR021986">
    <property type="entry name" value="Spherulin4"/>
</dbReference>
<evidence type="ECO:0000313" key="1">
    <source>
        <dbReference type="EMBL" id="MFB6397478.1"/>
    </source>
</evidence>
<dbReference type="Proteomes" id="UP001582793">
    <property type="component" value="Unassembled WGS sequence"/>
</dbReference>
<proteinExistence type="predicted"/>
<organism evidence="1 2">
    <name type="scientific">Polymorphospora lycopeni</name>
    <dbReference type="NCBI Taxonomy" id="3140240"/>
    <lineage>
        <taxon>Bacteria</taxon>
        <taxon>Bacillati</taxon>
        <taxon>Actinomycetota</taxon>
        <taxon>Actinomycetes</taxon>
        <taxon>Micromonosporales</taxon>
        <taxon>Micromonosporaceae</taxon>
        <taxon>Polymorphospora</taxon>
    </lineage>
</organism>
<name>A0ABV5CZP9_9ACTN</name>
<evidence type="ECO:0000313" key="2">
    <source>
        <dbReference type="Proteomes" id="UP001582793"/>
    </source>
</evidence>
<dbReference type="RefSeq" id="WP_375736563.1">
    <property type="nucleotide sequence ID" value="NZ_JBCGDC010000146.1"/>
</dbReference>
<accession>A0ABV5CZP9</accession>
<dbReference type="EMBL" id="JBCGDC010000146">
    <property type="protein sequence ID" value="MFB6397478.1"/>
    <property type="molecule type" value="Genomic_DNA"/>
</dbReference>
<reference evidence="1 2" key="1">
    <citation type="submission" date="2024-04" db="EMBL/GenBank/DDBJ databases">
        <title>Polymorphospora sp. isolated from Baiyangdian Lake in Xiong'an New Area.</title>
        <authorList>
            <person name="Zhang X."/>
            <person name="Liu J."/>
        </authorList>
    </citation>
    <scope>NUCLEOTIDE SEQUENCE [LARGE SCALE GENOMIC DNA]</scope>
    <source>
        <strain evidence="1 2">2-325</strain>
    </source>
</reference>
<sequence length="315" mass="33976">MRSVLAVTVAGVTAIGLVSAVVARLYRPEPTGRPQRIAVPAYWTPAVPAGRAMFDGLAATAPATGIVVVNGSRSAPEVPHHTAWSQTVHTLRAGGTLPLGYVDTGYFGIDFGPGSHSTRPDGAGGGGSDLAAWRAQIDRDVDDWYALYGGDGLGGIFLDQTAALCGPDNAYVELHRAVVDRIRSRHPGAYVVMNPGRSTERCYAGIADTLVTFEGSYLEYLAHRPAAWERWVPADRIWHLVYDAPDLASMHRAVTLSKRRNAGFVYVTSEILTPDGRRHPWDRLPDDDYWRAQLAAAYGRVVGPPAVPVTAARPR</sequence>
<dbReference type="PANTHER" id="PTHR35040:SF7">
    <property type="entry name" value="FIBRONECTIN TYPE-III DOMAIN-CONTAINING PROTEIN-RELATED"/>
    <property type="match status" value="1"/>
</dbReference>